<accession>A0A2S5JI94</accession>
<evidence type="ECO:0000259" key="8">
    <source>
        <dbReference type="Pfam" id="PF02308"/>
    </source>
</evidence>
<dbReference type="InterPro" id="IPR003416">
    <property type="entry name" value="MgtC/SapB/SrpB/YhiD_fam"/>
</dbReference>
<dbReference type="Pfam" id="PF02308">
    <property type="entry name" value="MgtC"/>
    <property type="match status" value="1"/>
</dbReference>
<evidence type="ECO:0000256" key="6">
    <source>
        <dbReference type="ARBA" id="ARBA00023136"/>
    </source>
</evidence>
<keyword evidence="4 7" id="KW-0812">Transmembrane</keyword>
<organism evidence="9 10">
    <name type="scientific">Albidovulum inexpectatum</name>
    <dbReference type="NCBI Taxonomy" id="196587"/>
    <lineage>
        <taxon>Bacteria</taxon>
        <taxon>Pseudomonadati</taxon>
        <taxon>Pseudomonadota</taxon>
        <taxon>Alphaproteobacteria</taxon>
        <taxon>Rhodobacterales</taxon>
        <taxon>Paracoccaceae</taxon>
        <taxon>Albidovulum</taxon>
    </lineage>
</organism>
<feature type="domain" description="MgtC/SapB/SrpB/YhiD N-terminal" evidence="8">
    <location>
        <begin position="13"/>
        <end position="142"/>
    </location>
</feature>
<sequence length="159" mass="16571">MGPIETDAFVWRLGAAILCGLILGIDRELRNKPLGLRSYVIVCAASAAWAMTAIDFAFQMARAQPDLAADPTRVIQGLVGAIGFLGAGAILSRKQDGHLKGVASGATIWASGAVGMACGTGQIVHALIVSVALALVLNLYEFAVRRLGPANASMPRDDR</sequence>
<dbReference type="PANTHER" id="PTHR33778:SF1">
    <property type="entry name" value="MAGNESIUM TRANSPORTER YHID-RELATED"/>
    <property type="match status" value="1"/>
</dbReference>
<evidence type="ECO:0000313" key="10">
    <source>
        <dbReference type="Proteomes" id="UP000239736"/>
    </source>
</evidence>
<comment type="similarity">
    <text evidence="2 7">Belongs to the MgtC/SapB family.</text>
</comment>
<evidence type="ECO:0000256" key="2">
    <source>
        <dbReference type="ARBA" id="ARBA00009298"/>
    </source>
</evidence>
<keyword evidence="6 7" id="KW-0472">Membrane</keyword>
<feature type="transmembrane region" description="Helical" evidence="7">
    <location>
        <begin position="36"/>
        <end position="54"/>
    </location>
</feature>
<feature type="transmembrane region" description="Helical" evidence="7">
    <location>
        <begin position="99"/>
        <end position="117"/>
    </location>
</feature>
<name>A0A2S5JI94_9RHOB</name>
<keyword evidence="7" id="KW-0997">Cell inner membrane</keyword>
<feature type="transmembrane region" description="Helical" evidence="7">
    <location>
        <begin position="74"/>
        <end position="92"/>
    </location>
</feature>
<dbReference type="PANTHER" id="PTHR33778">
    <property type="entry name" value="PROTEIN MGTC"/>
    <property type="match status" value="1"/>
</dbReference>
<dbReference type="OrthoDB" id="9811198at2"/>
<dbReference type="GO" id="GO:0005886">
    <property type="term" value="C:plasma membrane"/>
    <property type="evidence" value="ECO:0007669"/>
    <property type="project" value="UniProtKB-SubCell"/>
</dbReference>
<comment type="caution">
    <text evidence="9">The sequence shown here is derived from an EMBL/GenBank/DDBJ whole genome shotgun (WGS) entry which is preliminary data.</text>
</comment>
<feature type="transmembrane region" description="Helical" evidence="7">
    <location>
        <begin position="123"/>
        <end position="144"/>
    </location>
</feature>
<keyword evidence="3" id="KW-1003">Cell membrane</keyword>
<dbReference type="AlphaFoldDB" id="A0A2S5JI94"/>
<evidence type="ECO:0000256" key="1">
    <source>
        <dbReference type="ARBA" id="ARBA00004651"/>
    </source>
</evidence>
<dbReference type="EMBL" id="PRDS01000003">
    <property type="protein sequence ID" value="PPB81172.1"/>
    <property type="molecule type" value="Genomic_DNA"/>
</dbReference>
<evidence type="ECO:0000256" key="3">
    <source>
        <dbReference type="ARBA" id="ARBA00022475"/>
    </source>
</evidence>
<protein>
    <recommendedName>
        <fullName evidence="7">Protein MgtC</fullName>
    </recommendedName>
</protein>
<evidence type="ECO:0000256" key="4">
    <source>
        <dbReference type="ARBA" id="ARBA00022692"/>
    </source>
</evidence>
<dbReference type="RefSeq" id="WP_104069986.1">
    <property type="nucleotide sequence ID" value="NZ_PRDS01000003.1"/>
</dbReference>
<dbReference type="PRINTS" id="PR01837">
    <property type="entry name" value="MGTCSAPBPROT"/>
</dbReference>
<proteinExistence type="inferred from homology"/>
<reference evidence="9 10" key="1">
    <citation type="submission" date="2018-01" db="EMBL/GenBank/DDBJ databases">
        <title>Genomic Encyclopedia of Archaeal and Bacterial Type Strains, Phase II (KMG-II): from individual species to whole genera.</title>
        <authorList>
            <person name="Goeker M."/>
        </authorList>
    </citation>
    <scope>NUCLEOTIDE SEQUENCE [LARGE SCALE GENOMIC DNA]</scope>
    <source>
        <strain evidence="9 10">DSM 12048</strain>
    </source>
</reference>
<evidence type="ECO:0000313" key="9">
    <source>
        <dbReference type="EMBL" id="PPB81172.1"/>
    </source>
</evidence>
<gene>
    <name evidence="9" type="ORF">LV82_01214</name>
</gene>
<dbReference type="InterPro" id="IPR049177">
    <property type="entry name" value="MgtC_SapB_SrpB_YhiD_N"/>
</dbReference>
<evidence type="ECO:0000256" key="7">
    <source>
        <dbReference type="RuleBase" id="RU365041"/>
    </source>
</evidence>
<keyword evidence="5 7" id="KW-1133">Transmembrane helix</keyword>
<evidence type="ECO:0000256" key="5">
    <source>
        <dbReference type="ARBA" id="ARBA00022989"/>
    </source>
</evidence>
<keyword evidence="10" id="KW-1185">Reference proteome</keyword>
<feature type="transmembrane region" description="Helical" evidence="7">
    <location>
        <begin position="6"/>
        <end position="24"/>
    </location>
</feature>
<dbReference type="Proteomes" id="UP000239736">
    <property type="component" value="Unassembled WGS sequence"/>
</dbReference>
<comment type="subcellular location">
    <subcellularLocation>
        <location evidence="7">Cell inner membrane</location>
        <topology evidence="7">Multi-pass membrane protein</topology>
    </subcellularLocation>
    <subcellularLocation>
        <location evidence="1">Cell membrane</location>
        <topology evidence="1">Multi-pass membrane protein</topology>
    </subcellularLocation>
</comment>